<dbReference type="OrthoDB" id="2462219at2"/>
<evidence type="ECO:0000313" key="2">
    <source>
        <dbReference type="Proteomes" id="UP000243605"/>
    </source>
</evidence>
<keyword evidence="2" id="KW-1185">Reference proteome</keyword>
<evidence type="ECO:0008006" key="3">
    <source>
        <dbReference type="Google" id="ProtNLM"/>
    </source>
</evidence>
<sequence>MNLRLYPFGYILSDKKLDSLPPNYVNKEVIDEYYYYTDSGTQYSISKNKDSFLIIHGDYMHIGIYNNIPNNLIAETLLSLYLHNHEEFLNTLDYLAGRYSIIIKDSNKIKIYPDATNGRSNYYCMDQVLVSSHANLLGEILNYKIPEGEVKIVEKTFLNSPYDNVKSTIPNHYVELPSNNVTRFFPRRNNPYTQMSEEKRFALVEKFWKTQIEEYCQYYNKIVFSITGGLDSRFALALSKNYIDRFNFFTYAYNDKIDNSTSESSKLSLDYTIVKNILNDIHLNHKFFFFHDDPLSLTDKESEIQQKNSIHRHLPILNKYVYNAFGENLLHLRSNTLEIGQARLHRKEKIISSIPNAKESVMKMYKGDTIESKLLEKSYNDFVSNINYLSNIYDYHVLDLIHWELRVGRWISEVLNNHDSVFRTINPFSHRAMNNISLSFSYEQRRDCYLFKEIINRNFPILNFYGVNDYNNLYEQSKKKNSVVSKTVNKNSIKTIFNEFLVKSNDQSTVTKSVTQNNLFLPRKLNKKGSYVEASITFERENGIAQLVITSPYSSREYKEYIYYEIYKNDELLLKEDIANWARPNHISIPGLIKNDIIKIRLQINKDLLQKENWESNSRLQILEYREITSKMSDRNLIHHSSPYSRKNLK</sequence>
<dbReference type="RefSeq" id="WP_091472513.1">
    <property type="nucleotide sequence ID" value="NZ_FOIT01000001.1"/>
</dbReference>
<dbReference type="Proteomes" id="UP000243605">
    <property type="component" value="Unassembled WGS sequence"/>
</dbReference>
<gene>
    <name evidence="1" type="ORF">SAMN05192557_0017</name>
</gene>
<protein>
    <recommendedName>
        <fullName evidence="3">Asparagine synthase</fullName>
    </recommendedName>
</protein>
<dbReference type="AlphaFoldDB" id="A0A662Z3D6"/>
<evidence type="ECO:0000313" key="1">
    <source>
        <dbReference type="EMBL" id="SEV79725.1"/>
    </source>
</evidence>
<reference evidence="1 2" key="1">
    <citation type="submission" date="2016-10" db="EMBL/GenBank/DDBJ databases">
        <authorList>
            <person name="Varghese N."/>
            <person name="Submissions S."/>
        </authorList>
    </citation>
    <scope>NUCLEOTIDE SEQUENCE [LARGE SCALE GENOMIC DNA]</scope>
    <source>
        <strain evidence="1 2">IBRC-M10081</strain>
    </source>
</reference>
<proteinExistence type="predicted"/>
<accession>A0A662Z3D6</accession>
<name>A0A662Z3D6_9STAP</name>
<dbReference type="EMBL" id="FOIT01000001">
    <property type="protein sequence ID" value="SEV79725.1"/>
    <property type="molecule type" value="Genomic_DNA"/>
</dbReference>
<organism evidence="1 2">
    <name type="scientific">Aliicoccus persicus</name>
    <dbReference type="NCBI Taxonomy" id="930138"/>
    <lineage>
        <taxon>Bacteria</taxon>
        <taxon>Bacillati</taxon>
        <taxon>Bacillota</taxon>
        <taxon>Bacilli</taxon>
        <taxon>Bacillales</taxon>
        <taxon>Staphylococcaceae</taxon>
        <taxon>Aliicoccus</taxon>
    </lineage>
</organism>